<dbReference type="AlphaFoldDB" id="A0AAW8F1M7"/>
<dbReference type="RefSeq" id="WP_307298074.1">
    <property type="nucleotide sequence ID" value="NZ_JAUSXV010000001.1"/>
</dbReference>
<dbReference type="EMBL" id="JAUSXV010000001">
    <property type="protein sequence ID" value="MDQ0648949.1"/>
    <property type="molecule type" value="Genomic_DNA"/>
</dbReference>
<evidence type="ECO:0000313" key="2">
    <source>
        <dbReference type="Proteomes" id="UP001244427"/>
    </source>
</evidence>
<gene>
    <name evidence="1" type="ORF">QFZ53_003145</name>
</gene>
<organism evidence="1 2">
    <name type="scientific">Microbacterium natoriense</name>
    <dbReference type="NCBI Taxonomy" id="284570"/>
    <lineage>
        <taxon>Bacteria</taxon>
        <taxon>Bacillati</taxon>
        <taxon>Actinomycetota</taxon>
        <taxon>Actinomycetes</taxon>
        <taxon>Micrococcales</taxon>
        <taxon>Microbacteriaceae</taxon>
        <taxon>Microbacterium</taxon>
    </lineage>
</organism>
<name>A0AAW8F1M7_9MICO</name>
<protein>
    <submittedName>
        <fullName evidence="1">Signal transduction histidine kinase</fullName>
    </submittedName>
</protein>
<dbReference type="GO" id="GO:0016301">
    <property type="term" value="F:kinase activity"/>
    <property type="evidence" value="ECO:0007669"/>
    <property type="project" value="UniProtKB-KW"/>
</dbReference>
<comment type="caution">
    <text evidence="1">The sequence shown here is derived from an EMBL/GenBank/DDBJ whole genome shotgun (WGS) entry which is preliminary data.</text>
</comment>
<proteinExistence type="predicted"/>
<evidence type="ECO:0000313" key="1">
    <source>
        <dbReference type="EMBL" id="MDQ0648949.1"/>
    </source>
</evidence>
<sequence>MISDRGPGFVLEEIGADRLGIRASIFARMAGVAGTARIDSDESGTVVTLGWELS</sequence>
<keyword evidence="2" id="KW-1185">Reference proteome</keyword>
<keyword evidence="1" id="KW-0418">Kinase</keyword>
<dbReference type="Proteomes" id="UP001244427">
    <property type="component" value="Unassembled WGS sequence"/>
</dbReference>
<reference evidence="1 2" key="1">
    <citation type="submission" date="2023-07" db="EMBL/GenBank/DDBJ databases">
        <title>Comparative genomics of wheat-associated soil bacteria to identify genetic determinants of phenazine resistance.</title>
        <authorList>
            <person name="Mouncey N."/>
        </authorList>
    </citation>
    <scope>NUCLEOTIDE SEQUENCE [LARGE SCALE GENOMIC DNA]</scope>
    <source>
        <strain evidence="1 2">W4I9-1</strain>
    </source>
</reference>
<keyword evidence="1" id="KW-0808">Transferase</keyword>
<accession>A0AAW8F1M7</accession>